<feature type="region of interest" description="Disordered" evidence="9">
    <location>
        <begin position="171"/>
        <end position="201"/>
    </location>
</feature>
<comment type="catalytic activity">
    <reaction evidence="7 8">
        <text>N(6)-[(R)-dihydrolipoyl]-L-lysyl-[protein] + acetyl-CoA = N(6)-[(R)-S(8)-acetyldihydrolipoyl]-L-lysyl-[protein] + CoA</text>
        <dbReference type="Rhea" id="RHEA:17017"/>
        <dbReference type="Rhea" id="RHEA-COMP:10475"/>
        <dbReference type="Rhea" id="RHEA-COMP:10478"/>
        <dbReference type="ChEBI" id="CHEBI:57287"/>
        <dbReference type="ChEBI" id="CHEBI:57288"/>
        <dbReference type="ChEBI" id="CHEBI:83100"/>
        <dbReference type="ChEBI" id="CHEBI:83111"/>
        <dbReference type="EC" id="2.3.1.12"/>
    </reaction>
</comment>
<gene>
    <name evidence="12" type="ORF">NA8A_02225</name>
</gene>
<keyword evidence="4 8" id="KW-0450">Lipoyl</keyword>
<dbReference type="Proteomes" id="UP000007374">
    <property type="component" value="Unassembled WGS sequence"/>
</dbReference>
<evidence type="ECO:0000256" key="8">
    <source>
        <dbReference type="RuleBase" id="RU361137"/>
    </source>
</evidence>
<evidence type="ECO:0000256" key="4">
    <source>
        <dbReference type="ARBA" id="ARBA00022823"/>
    </source>
</evidence>
<proteinExistence type="inferred from homology"/>
<dbReference type="Pfam" id="PF02817">
    <property type="entry name" value="E3_binding"/>
    <property type="match status" value="1"/>
</dbReference>
<dbReference type="AlphaFoldDB" id="K2PBJ5"/>
<comment type="cofactor">
    <cofactor evidence="8">
        <name>(R)-lipoate</name>
        <dbReference type="ChEBI" id="CHEBI:83088"/>
    </cofactor>
    <text evidence="8">Binds 1 lipoyl cofactor covalently.</text>
</comment>
<evidence type="ECO:0000256" key="1">
    <source>
        <dbReference type="ARBA" id="ARBA00007317"/>
    </source>
</evidence>
<dbReference type="SUPFAM" id="SSF52777">
    <property type="entry name" value="CoA-dependent acyltransferases"/>
    <property type="match status" value="1"/>
</dbReference>
<protein>
    <recommendedName>
        <fullName evidence="8">Acetyltransferase component of pyruvate dehydrogenase complex</fullName>
        <ecNumber evidence="8">2.3.1.12</ecNumber>
    </recommendedName>
</protein>
<evidence type="ECO:0000259" key="11">
    <source>
        <dbReference type="PROSITE" id="PS51826"/>
    </source>
</evidence>
<keyword evidence="5 8" id="KW-0012">Acyltransferase</keyword>
<dbReference type="InterPro" id="IPR011053">
    <property type="entry name" value="Single_hybrid_motif"/>
</dbReference>
<dbReference type="NCBIfam" id="TIGR01349">
    <property type="entry name" value="PDHac_trf_mito"/>
    <property type="match status" value="1"/>
</dbReference>
<dbReference type="InterPro" id="IPR006257">
    <property type="entry name" value="LAT1"/>
</dbReference>
<dbReference type="InterPro" id="IPR000089">
    <property type="entry name" value="Biotin_lipoyl"/>
</dbReference>
<dbReference type="PANTHER" id="PTHR23151">
    <property type="entry name" value="DIHYDROLIPOAMIDE ACETYL/SUCCINYL-TRANSFERASE-RELATED"/>
    <property type="match status" value="1"/>
</dbReference>
<dbReference type="InterPro" id="IPR036625">
    <property type="entry name" value="E3-bd_dom_sf"/>
</dbReference>
<dbReference type="SUPFAM" id="SSF51230">
    <property type="entry name" value="Single hybrid motif"/>
    <property type="match status" value="1"/>
</dbReference>
<dbReference type="Pfam" id="PF00364">
    <property type="entry name" value="Biotin_lipoyl"/>
    <property type="match status" value="1"/>
</dbReference>
<dbReference type="InterPro" id="IPR003016">
    <property type="entry name" value="2-oxoA_DH_lipoyl-BS"/>
</dbReference>
<evidence type="ECO:0000256" key="9">
    <source>
        <dbReference type="SAM" id="MobiDB-lite"/>
    </source>
</evidence>
<dbReference type="PATRIC" id="fig|1231190.3.peg.470"/>
<dbReference type="InterPro" id="IPR045257">
    <property type="entry name" value="E2/Pdx1"/>
</dbReference>
<name>K2PBJ5_9HYPH</name>
<dbReference type="RefSeq" id="WP_009755768.1">
    <property type="nucleotide sequence ID" value="NZ_AMSI01000001.1"/>
</dbReference>
<keyword evidence="13" id="KW-1185">Reference proteome</keyword>
<feature type="region of interest" description="Disordered" evidence="9">
    <location>
        <begin position="83"/>
        <end position="127"/>
    </location>
</feature>
<comment type="caution">
    <text evidence="12">The sequence shown here is derived from an EMBL/GenBank/DDBJ whole genome shotgun (WGS) entry which is preliminary data.</text>
</comment>
<dbReference type="Gene3D" id="2.40.50.100">
    <property type="match status" value="1"/>
</dbReference>
<evidence type="ECO:0000256" key="3">
    <source>
        <dbReference type="ARBA" id="ARBA00022679"/>
    </source>
</evidence>
<dbReference type="eggNOG" id="COG0508">
    <property type="taxonomic scope" value="Bacteria"/>
</dbReference>
<evidence type="ECO:0000256" key="2">
    <source>
        <dbReference type="ARBA" id="ARBA00011484"/>
    </source>
</evidence>
<accession>K2PBJ5</accession>
<evidence type="ECO:0000256" key="7">
    <source>
        <dbReference type="ARBA" id="ARBA00048370"/>
    </source>
</evidence>
<evidence type="ECO:0000313" key="12">
    <source>
        <dbReference type="EMBL" id="EKF44521.1"/>
    </source>
</evidence>
<dbReference type="EC" id="2.3.1.12" evidence="8"/>
<dbReference type="PANTHER" id="PTHR23151:SF90">
    <property type="entry name" value="DIHYDROLIPOYLLYSINE-RESIDUE ACETYLTRANSFERASE COMPONENT OF PYRUVATE DEHYDROGENASE COMPLEX, MITOCHONDRIAL-RELATED"/>
    <property type="match status" value="1"/>
</dbReference>
<comment type="subunit">
    <text evidence="2">Forms a 24-polypeptide structural core with octahedral symmetry.</text>
</comment>
<comment type="similarity">
    <text evidence="1 8">Belongs to the 2-oxoacid dehydrogenase family.</text>
</comment>
<evidence type="ECO:0000256" key="5">
    <source>
        <dbReference type="ARBA" id="ARBA00023315"/>
    </source>
</evidence>
<dbReference type="GO" id="GO:0004742">
    <property type="term" value="F:dihydrolipoyllysine-residue acetyltransferase activity"/>
    <property type="evidence" value="ECO:0007669"/>
    <property type="project" value="UniProtKB-UniRule"/>
</dbReference>
<sequence length="447" mass="46973">MAIEILMPSLSPGMEEGKLAKWLVQEGAEVSAGDIIAEIETDKATLEFEAHQSGVLARLIVPAGTDGVAVGTPLAVMAGDEDGEMEAGPAETPEPHSTSPARQPAAVTASPGRDNAATAEQAAMESANAPRIFMSPLARRLAREAGLDPAGLSGTGPRGRILRADVEAALTPDKHADARPAGGSHAADREDTGPVSSPADDDMVLKVFEEGSFRRVPHDSMRKTIARRLTLAKTTIPHFYLTVNCEIDTLLELRGRLNAAAPIKSAAETSEPAYRISVNDMVVKALASALAAVPNANASWTESEMLIHEHADIAVAVALDGGLITPVVRRAEQKAISVISNEIRELARRARNKELRPEEYQGGTTAVSNLGMYGISEFSAIINPPHGTILAIGEAVQKPVVKNGAIVPATIMRVTLSADHRAVDGALGAQLLAAFRNGIENPLSLLV</sequence>
<dbReference type="PROSITE" id="PS50968">
    <property type="entry name" value="BIOTINYL_LIPOYL"/>
    <property type="match status" value="1"/>
</dbReference>
<evidence type="ECO:0000313" key="13">
    <source>
        <dbReference type="Proteomes" id="UP000007374"/>
    </source>
</evidence>
<feature type="compositionally biased region" description="Low complexity" evidence="9">
    <location>
        <begin position="115"/>
        <end position="127"/>
    </location>
</feature>
<dbReference type="OrthoDB" id="9805770at2"/>
<dbReference type="SUPFAM" id="SSF47005">
    <property type="entry name" value="Peripheral subunit-binding domain of 2-oxo acid dehydrogenase complex"/>
    <property type="match status" value="1"/>
</dbReference>
<organism evidence="12 13">
    <name type="scientific">Nitratireductor indicus C115</name>
    <dbReference type="NCBI Taxonomy" id="1231190"/>
    <lineage>
        <taxon>Bacteria</taxon>
        <taxon>Pseudomonadati</taxon>
        <taxon>Pseudomonadota</taxon>
        <taxon>Alphaproteobacteria</taxon>
        <taxon>Hyphomicrobiales</taxon>
        <taxon>Phyllobacteriaceae</taxon>
        <taxon>Nitratireductor</taxon>
    </lineage>
</organism>
<dbReference type="Pfam" id="PF00198">
    <property type="entry name" value="2-oxoacid_dh"/>
    <property type="match status" value="1"/>
</dbReference>
<dbReference type="Gene3D" id="3.30.559.10">
    <property type="entry name" value="Chloramphenicol acetyltransferase-like domain"/>
    <property type="match status" value="1"/>
</dbReference>
<comment type="function">
    <text evidence="6">The pyruvate dehydrogenase complex catalyzes the overall conversion of pyruvate to acetyl-CoA and CO(2). It contains multiple copies of three enzymatic components: pyruvate dehydrogenase (E1), dihydrolipoamide acetyltransferase (E2) and lipoamide dehydrogenase (E3).</text>
</comment>
<dbReference type="InterPro" id="IPR004167">
    <property type="entry name" value="PSBD"/>
</dbReference>
<feature type="domain" description="Lipoyl-binding" evidence="10">
    <location>
        <begin position="2"/>
        <end position="78"/>
    </location>
</feature>
<dbReference type="FunFam" id="2.40.50.100:FF:000010">
    <property type="entry name" value="Acetyltransferase component of pyruvate dehydrogenase complex"/>
    <property type="match status" value="1"/>
</dbReference>
<evidence type="ECO:0000259" key="10">
    <source>
        <dbReference type="PROSITE" id="PS50968"/>
    </source>
</evidence>
<evidence type="ECO:0000256" key="6">
    <source>
        <dbReference type="ARBA" id="ARBA00025211"/>
    </source>
</evidence>
<dbReference type="PROSITE" id="PS51826">
    <property type="entry name" value="PSBD"/>
    <property type="match status" value="1"/>
</dbReference>
<dbReference type="PROSITE" id="PS00189">
    <property type="entry name" value="LIPOYL"/>
    <property type="match status" value="1"/>
</dbReference>
<feature type="domain" description="Peripheral subunit-binding (PSBD)" evidence="11">
    <location>
        <begin position="133"/>
        <end position="170"/>
    </location>
</feature>
<dbReference type="CDD" id="cd06849">
    <property type="entry name" value="lipoyl_domain"/>
    <property type="match status" value="1"/>
</dbReference>
<reference evidence="12 13" key="1">
    <citation type="journal article" date="2012" name="J. Bacteriol.">
        <title>Genome Sequence of Nitratireductor indicus Type Strain C115.</title>
        <authorList>
            <person name="Lai Q."/>
            <person name="Li G."/>
            <person name="Yu Z."/>
            <person name="Shao Z."/>
        </authorList>
    </citation>
    <scope>NUCLEOTIDE SEQUENCE [LARGE SCALE GENOMIC DNA]</scope>
    <source>
        <strain evidence="12 13">C115</strain>
    </source>
</reference>
<dbReference type="GO" id="GO:0006086">
    <property type="term" value="P:pyruvate decarboxylation to acetyl-CoA"/>
    <property type="evidence" value="ECO:0007669"/>
    <property type="project" value="InterPro"/>
</dbReference>
<dbReference type="InterPro" id="IPR023213">
    <property type="entry name" value="CAT-like_dom_sf"/>
</dbReference>
<dbReference type="STRING" id="721133.SAMN05216176_102451"/>
<keyword evidence="3 8" id="KW-0808">Transferase</keyword>
<dbReference type="InterPro" id="IPR001078">
    <property type="entry name" value="2-oxoacid_DH_actylTfrase"/>
</dbReference>
<dbReference type="EMBL" id="AMSI01000001">
    <property type="protein sequence ID" value="EKF44521.1"/>
    <property type="molecule type" value="Genomic_DNA"/>
</dbReference>
<dbReference type="GO" id="GO:0045254">
    <property type="term" value="C:pyruvate dehydrogenase complex"/>
    <property type="evidence" value="ECO:0007669"/>
    <property type="project" value="UniProtKB-UniRule"/>
</dbReference>
<dbReference type="Gene3D" id="4.10.320.10">
    <property type="entry name" value="E3-binding domain"/>
    <property type="match status" value="1"/>
</dbReference>